<dbReference type="KEGG" id="tpol:Mal48_00650"/>
<dbReference type="RefSeq" id="WP_145195053.1">
    <property type="nucleotide sequence ID" value="NZ_CP036267.1"/>
</dbReference>
<dbReference type="AlphaFoldDB" id="A0A517QH09"/>
<name>A0A517QH09_9PLAN</name>
<organism evidence="1 2">
    <name type="scientific">Thalassoglobus polymorphus</name>
    <dbReference type="NCBI Taxonomy" id="2527994"/>
    <lineage>
        <taxon>Bacteria</taxon>
        <taxon>Pseudomonadati</taxon>
        <taxon>Planctomycetota</taxon>
        <taxon>Planctomycetia</taxon>
        <taxon>Planctomycetales</taxon>
        <taxon>Planctomycetaceae</taxon>
        <taxon>Thalassoglobus</taxon>
    </lineage>
</organism>
<dbReference type="EMBL" id="CP036267">
    <property type="protein sequence ID" value="QDT30837.1"/>
    <property type="molecule type" value="Genomic_DNA"/>
</dbReference>
<reference evidence="1 2" key="1">
    <citation type="submission" date="2019-02" db="EMBL/GenBank/DDBJ databases">
        <title>Deep-cultivation of Planctomycetes and their phenomic and genomic characterization uncovers novel biology.</title>
        <authorList>
            <person name="Wiegand S."/>
            <person name="Jogler M."/>
            <person name="Boedeker C."/>
            <person name="Pinto D."/>
            <person name="Vollmers J."/>
            <person name="Rivas-Marin E."/>
            <person name="Kohn T."/>
            <person name="Peeters S.H."/>
            <person name="Heuer A."/>
            <person name="Rast P."/>
            <person name="Oberbeckmann S."/>
            <person name="Bunk B."/>
            <person name="Jeske O."/>
            <person name="Meyerdierks A."/>
            <person name="Storesund J.E."/>
            <person name="Kallscheuer N."/>
            <person name="Luecker S."/>
            <person name="Lage O.M."/>
            <person name="Pohl T."/>
            <person name="Merkel B.J."/>
            <person name="Hornburger P."/>
            <person name="Mueller R.-W."/>
            <person name="Bruemmer F."/>
            <person name="Labrenz M."/>
            <person name="Spormann A.M."/>
            <person name="Op den Camp H."/>
            <person name="Overmann J."/>
            <person name="Amann R."/>
            <person name="Jetten M.S.M."/>
            <person name="Mascher T."/>
            <person name="Medema M.H."/>
            <person name="Devos D.P."/>
            <person name="Kaster A.-K."/>
            <person name="Ovreas L."/>
            <person name="Rohde M."/>
            <person name="Galperin M.Y."/>
            <person name="Jogler C."/>
        </authorList>
    </citation>
    <scope>NUCLEOTIDE SEQUENCE [LARGE SCALE GENOMIC DNA]</scope>
    <source>
        <strain evidence="1 2">Mal48</strain>
    </source>
</reference>
<evidence type="ECO:0000313" key="1">
    <source>
        <dbReference type="EMBL" id="QDT30837.1"/>
    </source>
</evidence>
<evidence type="ECO:0000313" key="2">
    <source>
        <dbReference type="Proteomes" id="UP000315724"/>
    </source>
</evidence>
<sequence length="204" mass="23871">MTRSSNQGSEFGPFDFTQSIMKLCEDLTNRHEAFMHIDMSRVAVCFAQARSSVLHGLQAKLTPMRFENGATTGQRQGRLWTVQRLYLGKREMLYILTFYLPRFLDQSFQEKFVTILHELYHISPRFDGDIRRFGGRCHVHTQSQREYDDQMEVFAREYLSMNPPEELYSFLRRDFQDLKQKHGGVIGLQVPIPKLIPIDDSKTA</sequence>
<gene>
    <name evidence="1" type="ORF">Mal48_00650</name>
</gene>
<accession>A0A517QH09</accession>
<dbReference type="Proteomes" id="UP000315724">
    <property type="component" value="Chromosome"/>
</dbReference>
<protein>
    <submittedName>
        <fullName evidence="1">Uncharacterized protein</fullName>
    </submittedName>
</protein>
<proteinExistence type="predicted"/>
<keyword evidence="2" id="KW-1185">Reference proteome</keyword>
<dbReference type="OrthoDB" id="5395677at2"/>